<accession>A0A4Y2IPP2</accession>
<organism evidence="1 2">
    <name type="scientific">Araneus ventricosus</name>
    <name type="common">Orbweaver spider</name>
    <name type="synonym">Epeira ventricosa</name>
    <dbReference type="NCBI Taxonomy" id="182803"/>
    <lineage>
        <taxon>Eukaryota</taxon>
        <taxon>Metazoa</taxon>
        <taxon>Ecdysozoa</taxon>
        <taxon>Arthropoda</taxon>
        <taxon>Chelicerata</taxon>
        <taxon>Arachnida</taxon>
        <taxon>Araneae</taxon>
        <taxon>Araneomorphae</taxon>
        <taxon>Entelegynae</taxon>
        <taxon>Araneoidea</taxon>
        <taxon>Araneidae</taxon>
        <taxon>Araneus</taxon>
    </lineage>
</organism>
<name>A0A4Y2IPP2_ARAVE</name>
<protein>
    <submittedName>
        <fullName evidence="1">Uncharacterized protein</fullName>
    </submittedName>
</protein>
<reference evidence="1 2" key="1">
    <citation type="journal article" date="2019" name="Sci. Rep.">
        <title>Orb-weaving spider Araneus ventricosus genome elucidates the spidroin gene catalogue.</title>
        <authorList>
            <person name="Kono N."/>
            <person name="Nakamura H."/>
            <person name="Ohtoshi R."/>
            <person name="Moran D.A.P."/>
            <person name="Shinohara A."/>
            <person name="Yoshida Y."/>
            <person name="Fujiwara M."/>
            <person name="Mori M."/>
            <person name="Tomita M."/>
            <person name="Arakawa K."/>
        </authorList>
    </citation>
    <scope>NUCLEOTIDE SEQUENCE [LARGE SCALE GENOMIC DNA]</scope>
</reference>
<keyword evidence="2" id="KW-1185">Reference proteome</keyword>
<dbReference type="EMBL" id="BGPR01002831">
    <property type="protein sequence ID" value="GBM79634.1"/>
    <property type="molecule type" value="Genomic_DNA"/>
</dbReference>
<comment type="caution">
    <text evidence="1">The sequence shown here is derived from an EMBL/GenBank/DDBJ whole genome shotgun (WGS) entry which is preliminary data.</text>
</comment>
<gene>
    <name evidence="1" type="ORF">AVEN_131229_1</name>
</gene>
<dbReference type="AlphaFoldDB" id="A0A4Y2IPP2"/>
<dbReference type="Proteomes" id="UP000499080">
    <property type="component" value="Unassembled WGS sequence"/>
</dbReference>
<evidence type="ECO:0000313" key="1">
    <source>
        <dbReference type="EMBL" id="GBM79634.1"/>
    </source>
</evidence>
<sequence length="133" mass="15308">MLQHLDYFVNCSENTGVLFDDEGLLATAFEPKYCNFELPRKTPLEVRVKKKFHPIIAAPLRLYVNKTEVPPYLVPVSDHKTDYLHKDSNGIKVKREGLGNSDLSRSPYLSQLPTDFQVQLSRSETSDRNFNHK</sequence>
<evidence type="ECO:0000313" key="2">
    <source>
        <dbReference type="Proteomes" id="UP000499080"/>
    </source>
</evidence>
<proteinExistence type="predicted"/>